<dbReference type="GO" id="GO:0008694">
    <property type="term" value="F:4-hydroxy-3-polyprenylbenzoate decarboxylase activity"/>
    <property type="evidence" value="ECO:0007669"/>
    <property type="project" value="TreeGrafter"/>
</dbReference>
<feature type="domain" description="3-octaprenyl-4-hydroxybenzoate carboxy-lyase-like C-terminal" evidence="4">
    <location>
        <begin position="475"/>
        <end position="558"/>
    </location>
</feature>
<dbReference type="HOGENOM" id="CLU_023348_4_1_0"/>
<dbReference type="eggNOG" id="COG0043">
    <property type="taxonomic scope" value="Bacteria"/>
</dbReference>
<dbReference type="SUPFAM" id="SSF143968">
    <property type="entry name" value="UbiD C-terminal domain-like"/>
    <property type="match status" value="2"/>
</dbReference>
<evidence type="ECO:0000313" key="5">
    <source>
        <dbReference type="EMBL" id="ADR37331.1"/>
    </source>
</evidence>
<dbReference type="EC" id="4.1.1.-" evidence="5"/>
<dbReference type="InterPro" id="IPR002830">
    <property type="entry name" value="UbiD"/>
</dbReference>
<dbReference type="InterPro" id="IPR049381">
    <property type="entry name" value="UbiD-like_C"/>
</dbReference>
<protein>
    <submittedName>
        <fullName evidence="5">3-octaprenyl-4hydroxybenzoate decarboxylase</fullName>
        <ecNumber evidence="5">4.1.1.-</ecNumber>
    </submittedName>
</protein>
<dbReference type="InterPro" id="IPR048304">
    <property type="entry name" value="UbiD_Rift_dom"/>
</dbReference>
<dbReference type="InterPro" id="IPR049383">
    <property type="entry name" value="UbiD-like_N"/>
</dbReference>
<accession>E4U4Y1</accession>
<dbReference type="RefSeq" id="WP_013458501.1">
    <property type="nucleotide sequence ID" value="NC_014761.1"/>
</dbReference>
<feature type="domain" description="3-octaprenyl-4-hydroxybenzoate carboxy-lyase-like N-terminal" evidence="3">
    <location>
        <begin position="9"/>
        <end position="84"/>
    </location>
</feature>
<gene>
    <name evidence="5" type="ordered locus">Ocepr_1879</name>
</gene>
<keyword evidence="6" id="KW-1185">Reference proteome</keyword>
<feature type="domain" description="3-octaprenyl-4-hydroxybenzoate carboxy-lyase-like Rift-related" evidence="2">
    <location>
        <begin position="117"/>
        <end position="319"/>
    </location>
</feature>
<dbReference type="Pfam" id="PF01977">
    <property type="entry name" value="UbiD"/>
    <property type="match status" value="1"/>
</dbReference>
<evidence type="ECO:0000259" key="4">
    <source>
        <dbReference type="Pfam" id="PF20696"/>
    </source>
</evidence>
<reference evidence="5 6" key="2">
    <citation type="journal article" date="2011" name="Stand. Genomic Sci.">
        <title>Complete genome sequence of Oceanithermus profundus type strain (506).</title>
        <authorList>
            <person name="Pati A."/>
            <person name="Zhang X."/>
            <person name="Lapidus A."/>
            <person name="Nolan M."/>
            <person name="Lucas S."/>
            <person name="Del Rio T.G."/>
            <person name="Tice H."/>
            <person name="Cheng J.F."/>
            <person name="Tapia R."/>
            <person name="Han C."/>
            <person name="Goodwin L."/>
            <person name="Pitluck S."/>
            <person name="Liolios K."/>
            <person name="Pagani I."/>
            <person name="Ivanova N."/>
            <person name="Mavromatis K."/>
            <person name="Chen A."/>
            <person name="Palaniappan K."/>
            <person name="Hauser L."/>
            <person name="Jeffries C.D."/>
            <person name="Brambilla E.M."/>
            <person name="Rohl A."/>
            <person name="Mwirichia R."/>
            <person name="Rohde M."/>
            <person name="Tindall B.J."/>
            <person name="Sikorski J."/>
            <person name="Wirth R."/>
            <person name="Goker M."/>
            <person name="Woyke T."/>
            <person name="Detter J.C."/>
            <person name="Bristow J."/>
            <person name="Eisen J.A."/>
            <person name="Markowitz V."/>
            <person name="Hugenholtz P."/>
            <person name="Kyrpides N.C."/>
            <person name="Klenk H.P."/>
            <person name="Land M."/>
        </authorList>
    </citation>
    <scope>NUCLEOTIDE SEQUENCE [LARGE SCALE GENOMIC DNA]</scope>
    <source>
        <strain evidence="6">DSM 14977 / NBRC 100410 / VKM B-2274 / 506</strain>
    </source>
</reference>
<reference evidence="6" key="1">
    <citation type="submission" date="2010-11" db="EMBL/GenBank/DDBJ databases">
        <title>The complete sequence of chromosome of Oceanithermus profundus DSM 14977.</title>
        <authorList>
            <consortium name="US DOE Joint Genome Institute (JGI-PGF)"/>
            <person name="Lucas S."/>
            <person name="Copeland A."/>
            <person name="Lapidus A."/>
            <person name="Bruce D."/>
            <person name="Goodwin L."/>
            <person name="Pitluck S."/>
            <person name="Kyrpides N."/>
            <person name="Mavromatis K."/>
            <person name="Pagani I."/>
            <person name="Ivanova N."/>
            <person name="Zhang X."/>
            <person name="Brettin T."/>
            <person name="Detter J.C."/>
            <person name="Tapia R."/>
            <person name="Han C."/>
            <person name="Land M."/>
            <person name="Hauser L."/>
            <person name="Markowitz V."/>
            <person name="Cheng J.-F."/>
            <person name="Hugenholtz P."/>
            <person name="Woyke T."/>
            <person name="Wu D."/>
            <person name="Tindall B."/>
            <person name="Faehnrich R."/>
            <person name="Brambilla E."/>
            <person name="Klenk H.-P."/>
            <person name="Eisen J.A."/>
        </authorList>
    </citation>
    <scope>NUCLEOTIDE SEQUENCE [LARGE SCALE GENOMIC DNA]</scope>
    <source>
        <strain evidence="6">DSM 14977 / NBRC 100410 / VKM B-2274 / 506</strain>
    </source>
</reference>
<dbReference type="AlphaFoldDB" id="E4U4Y1"/>
<organism evidence="5 6">
    <name type="scientific">Oceanithermus profundus (strain DSM 14977 / NBRC 100410 / VKM B-2274 / 506)</name>
    <dbReference type="NCBI Taxonomy" id="670487"/>
    <lineage>
        <taxon>Bacteria</taxon>
        <taxon>Thermotogati</taxon>
        <taxon>Deinococcota</taxon>
        <taxon>Deinococci</taxon>
        <taxon>Thermales</taxon>
        <taxon>Thermaceae</taxon>
        <taxon>Oceanithermus</taxon>
    </lineage>
</organism>
<evidence type="ECO:0000259" key="2">
    <source>
        <dbReference type="Pfam" id="PF01977"/>
    </source>
</evidence>
<dbReference type="InterPro" id="IPR022390">
    <property type="entry name" value="HBDC"/>
</dbReference>
<sequence length="587" mass="63838">MFRNLGEYLKELERRGELVRVRDEVSAELEITALADAAFKSGGPALLFENVRGRDFPLVIGLYGTPERTARALGVEKLDELAARVQRLLELKPAGGLAGALAMLPKLGELKGLFPKKVRRAPVQEVVLTGEAVDLGRLPVQTCWPADGGPFVTLPQVITRDPETGEYNVGMYRMQVFGPRTTAMHWQLYKTGRKHFEKARALGRRLEVAVALGGDPVLGYAATAPLPELPGLYEYHLAGFLRGRPVELVKAKTVDLWVPAEAEFVLEGYVDPTEPFVTEGPFGDHTGFYTPPSPYPRFHLTALTHRRDAVYPSTIVGPPPMEDAWLIEASERIFLPAAQLVIPEIRDYHMPPAGVAHNWVNVEVEKEYAGQGFKVASGLLGLGQMMSTKVVVVTSDAPPKPGFAALLAAVRHLRPERDVIFGKGPTDELDHAPLAVGFSGKLILDGTVKLAAEGGPAPKPGRPGPVPHPDVVAQHAWPGVLAVAVEKTRPGQVRELARALAADPAVRLLLVADAEISVKDPDALMWWVLANLDPARDAWVEAGRALVLDGTRKLPEEGARPWPEVARLDEATLERTRPLARELGLEG</sequence>
<evidence type="ECO:0000256" key="1">
    <source>
        <dbReference type="ARBA" id="ARBA00010021"/>
    </source>
</evidence>
<dbReference type="KEGG" id="opr:Ocepr_1879"/>
<dbReference type="EMBL" id="CP002361">
    <property type="protein sequence ID" value="ADR37331.1"/>
    <property type="molecule type" value="Genomic_DNA"/>
</dbReference>
<name>E4U4Y1_OCEP5</name>
<dbReference type="OrthoDB" id="9809841at2"/>
<keyword evidence="5" id="KW-0456">Lyase</keyword>
<dbReference type="SUPFAM" id="SSF50475">
    <property type="entry name" value="FMN-binding split barrel"/>
    <property type="match status" value="1"/>
</dbReference>
<dbReference type="NCBIfam" id="TIGR03701">
    <property type="entry name" value="mena_SCO4490"/>
    <property type="match status" value="1"/>
</dbReference>
<dbReference type="NCBIfam" id="TIGR00148">
    <property type="entry name" value="UbiD family decarboxylase"/>
    <property type="match status" value="1"/>
</dbReference>
<evidence type="ECO:0000313" key="6">
    <source>
        <dbReference type="Proteomes" id="UP000008722"/>
    </source>
</evidence>
<dbReference type="PANTHER" id="PTHR30108">
    <property type="entry name" value="3-OCTAPRENYL-4-HYDROXYBENZOATE CARBOXY-LYASE-RELATED"/>
    <property type="match status" value="1"/>
</dbReference>
<dbReference type="GO" id="GO:0005829">
    <property type="term" value="C:cytosol"/>
    <property type="evidence" value="ECO:0007669"/>
    <property type="project" value="TreeGrafter"/>
</dbReference>
<comment type="similarity">
    <text evidence="1">Belongs to the UbiD family.</text>
</comment>
<dbReference type="Gene3D" id="3.40.1670.10">
    <property type="entry name" value="UbiD C-terminal domain-like"/>
    <property type="match status" value="2"/>
</dbReference>
<dbReference type="Pfam" id="PF20695">
    <property type="entry name" value="UbiD_N"/>
    <property type="match status" value="1"/>
</dbReference>
<dbReference type="PANTHER" id="PTHR30108:SF17">
    <property type="entry name" value="FERULIC ACID DECARBOXYLASE 1"/>
    <property type="match status" value="1"/>
</dbReference>
<evidence type="ECO:0000259" key="3">
    <source>
        <dbReference type="Pfam" id="PF20695"/>
    </source>
</evidence>
<proteinExistence type="inferred from homology"/>
<dbReference type="GO" id="GO:0006744">
    <property type="term" value="P:ubiquinone biosynthetic process"/>
    <property type="evidence" value="ECO:0007669"/>
    <property type="project" value="TreeGrafter"/>
</dbReference>
<dbReference type="Proteomes" id="UP000008722">
    <property type="component" value="Chromosome"/>
</dbReference>
<dbReference type="Pfam" id="PF20696">
    <property type="entry name" value="UbiD_C"/>
    <property type="match status" value="2"/>
</dbReference>
<feature type="domain" description="3-octaprenyl-4-hydroxybenzoate carboxy-lyase-like C-terminal" evidence="4">
    <location>
        <begin position="325"/>
        <end position="445"/>
    </location>
</feature>
<dbReference type="STRING" id="670487.Ocepr_1879"/>